<gene>
    <name evidence="2" type="ORF">NMW_2314</name>
</gene>
<organism evidence="2">
    <name type="scientific">Neisseria meningitidis alpha275</name>
    <dbReference type="NCBI Taxonomy" id="295996"/>
    <lineage>
        <taxon>Bacteria</taxon>
        <taxon>Pseudomonadati</taxon>
        <taxon>Pseudomonadota</taxon>
        <taxon>Betaproteobacteria</taxon>
        <taxon>Neisseriales</taxon>
        <taxon>Neisseriaceae</taxon>
        <taxon>Neisseria</taxon>
    </lineage>
</organism>
<evidence type="ECO:0000313" key="2">
    <source>
        <dbReference type="EMBL" id="CBA09871.1"/>
    </source>
</evidence>
<sequence>MKQLEPRIHHRPHPAEKRYCTGKPLGKRDKIRRINKSNKSLPQNGGKMLKSIEFNSHIRNRLAAYLKGRGLDFQTAMREEKGNKEIASIIHGGLPVLVRKLYSEQKMQKFFWEKRDLIADYISRRMQG</sequence>
<evidence type="ECO:0000256" key="1">
    <source>
        <dbReference type="SAM" id="MobiDB-lite"/>
    </source>
</evidence>
<dbReference type="AlphaFoldDB" id="C6SMY5"/>
<dbReference type="EMBL" id="AM889138">
    <property type="protein sequence ID" value="CBA09871.1"/>
    <property type="molecule type" value="Genomic_DNA"/>
</dbReference>
<protein>
    <submittedName>
        <fullName evidence="2">Uncharacterized protein</fullName>
    </submittedName>
</protein>
<feature type="compositionally biased region" description="Basic and acidic residues" evidence="1">
    <location>
        <begin position="1"/>
        <end position="19"/>
    </location>
</feature>
<name>C6SMY5_NEIME</name>
<accession>C6SMY5</accession>
<proteinExistence type="predicted"/>
<feature type="region of interest" description="Disordered" evidence="1">
    <location>
        <begin position="1"/>
        <end position="25"/>
    </location>
</feature>
<reference evidence="2" key="1">
    <citation type="journal article" date="2008" name="Proc. Natl. Acad. Sci. U.S.A.">
        <title>Whole-genome comparison of disease and carriage strains provides insights into virulence evolution in Neisseria meningitidis.</title>
        <authorList>
            <person name="Schoen C."/>
            <person name="Blom J."/>
            <person name="Claus H."/>
            <person name="Schramm-Glueck A."/>
            <person name="Brandt P."/>
            <person name="Mueller T."/>
            <person name="Goesmann A."/>
            <person name="Joseph B."/>
            <person name="Konietzny S."/>
            <person name="Kurzai O."/>
            <person name="Schmitt C."/>
            <person name="Friedrich T."/>
            <person name="Linke B."/>
            <person name="Vogel U."/>
            <person name="Frosch M."/>
        </authorList>
    </citation>
    <scope>NUCLEOTIDE SEQUENCE</scope>
    <source>
        <strain evidence="2">Alpha275</strain>
    </source>
</reference>